<dbReference type="CDD" id="cd06899">
    <property type="entry name" value="lectin_legume_LecRK_Arcelin_ConA"/>
    <property type="match status" value="1"/>
</dbReference>
<comment type="similarity">
    <text evidence="4">In the C-terminal section; belongs to the protein kinase superfamily. Ser/Thr protein kinase family.</text>
</comment>
<evidence type="ECO:0000256" key="8">
    <source>
        <dbReference type="ARBA" id="ARBA00022741"/>
    </source>
</evidence>
<comment type="similarity">
    <text evidence="2">Belongs to the leguminous lectin family.</text>
</comment>
<dbReference type="InterPro" id="IPR011009">
    <property type="entry name" value="Kinase-like_dom_sf"/>
</dbReference>
<keyword evidence="9" id="KW-0067">ATP-binding</keyword>
<proteinExistence type="inferred from homology"/>
<dbReference type="Gene3D" id="2.60.120.200">
    <property type="match status" value="1"/>
</dbReference>
<evidence type="ECO:0000256" key="13">
    <source>
        <dbReference type="SAM" id="Phobius"/>
    </source>
</evidence>
<feature type="transmembrane region" description="Helical" evidence="13">
    <location>
        <begin position="268"/>
        <end position="291"/>
    </location>
</feature>
<dbReference type="InterPro" id="IPR001220">
    <property type="entry name" value="Legume_lectin_dom"/>
</dbReference>
<dbReference type="SUPFAM" id="SSF56112">
    <property type="entry name" value="Protein kinase-like (PK-like)"/>
    <property type="match status" value="1"/>
</dbReference>
<evidence type="ECO:0000256" key="2">
    <source>
        <dbReference type="ARBA" id="ARBA00007606"/>
    </source>
</evidence>
<keyword evidence="8" id="KW-0547">Nucleotide-binding</keyword>
<comment type="subcellular location">
    <subcellularLocation>
        <location evidence="1">Membrane</location>
        <topology evidence="1">Single-pass type I membrane protein</topology>
    </subcellularLocation>
</comment>
<dbReference type="SUPFAM" id="SSF49899">
    <property type="entry name" value="Concanavalin A-like lectins/glucanases"/>
    <property type="match status" value="1"/>
</dbReference>
<keyword evidence="5 13" id="KW-0812">Transmembrane</keyword>
<dbReference type="GO" id="GO:0016020">
    <property type="term" value="C:membrane"/>
    <property type="evidence" value="ECO:0007669"/>
    <property type="project" value="UniProtKB-SubCell"/>
</dbReference>
<keyword evidence="6" id="KW-0732">Signal</keyword>
<keyword evidence="11 13" id="KW-0472">Membrane</keyword>
<dbReference type="GO" id="GO:0005524">
    <property type="term" value="F:ATP binding"/>
    <property type="evidence" value="ECO:0007669"/>
    <property type="project" value="UniProtKB-KW"/>
</dbReference>
<accession>A0A2N9F3F3</accession>
<keyword evidence="7" id="KW-0430">Lectin</keyword>
<dbReference type="Pfam" id="PF00139">
    <property type="entry name" value="Lectin_legB"/>
    <property type="match status" value="1"/>
</dbReference>
<gene>
    <name evidence="15" type="ORF">FSB_LOCUS9283</name>
</gene>
<reference evidence="15" key="1">
    <citation type="submission" date="2018-02" db="EMBL/GenBank/DDBJ databases">
        <authorList>
            <person name="Cohen D.B."/>
            <person name="Kent A.D."/>
        </authorList>
    </citation>
    <scope>NUCLEOTIDE SEQUENCE</scope>
</reference>
<evidence type="ECO:0000256" key="12">
    <source>
        <dbReference type="ARBA" id="ARBA00023170"/>
    </source>
</evidence>
<evidence type="ECO:0000256" key="3">
    <source>
        <dbReference type="ARBA" id="ARBA00008536"/>
    </source>
</evidence>
<dbReference type="PROSITE" id="PS50011">
    <property type="entry name" value="PROTEIN_KINASE_DOM"/>
    <property type="match status" value="1"/>
</dbReference>
<dbReference type="InterPro" id="IPR050528">
    <property type="entry name" value="L-type_Lectin-RKs"/>
</dbReference>
<dbReference type="AlphaFoldDB" id="A0A2N9F3F3"/>
<evidence type="ECO:0000259" key="14">
    <source>
        <dbReference type="PROSITE" id="PS50011"/>
    </source>
</evidence>
<evidence type="ECO:0000256" key="11">
    <source>
        <dbReference type="ARBA" id="ARBA00023136"/>
    </source>
</evidence>
<keyword evidence="12" id="KW-0675">Receptor</keyword>
<evidence type="ECO:0000256" key="1">
    <source>
        <dbReference type="ARBA" id="ARBA00004479"/>
    </source>
</evidence>
<protein>
    <recommendedName>
        <fullName evidence="14">Protein kinase domain-containing protein</fullName>
    </recommendedName>
</protein>
<dbReference type="Gene3D" id="1.10.510.10">
    <property type="entry name" value="Transferase(Phosphotransferase) domain 1"/>
    <property type="match status" value="1"/>
</dbReference>
<name>A0A2N9F3F3_FAGSY</name>
<evidence type="ECO:0000256" key="9">
    <source>
        <dbReference type="ARBA" id="ARBA00022840"/>
    </source>
</evidence>
<dbReference type="GO" id="GO:0030246">
    <property type="term" value="F:carbohydrate binding"/>
    <property type="evidence" value="ECO:0007669"/>
    <property type="project" value="UniProtKB-KW"/>
</dbReference>
<dbReference type="Gene3D" id="3.30.200.20">
    <property type="entry name" value="Phosphorylase Kinase, domain 1"/>
    <property type="match status" value="1"/>
</dbReference>
<evidence type="ECO:0000313" key="15">
    <source>
        <dbReference type="EMBL" id="SPC81401.1"/>
    </source>
</evidence>
<dbReference type="GO" id="GO:0004672">
    <property type="term" value="F:protein kinase activity"/>
    <property type="evidence" value="ECO:0007669"/>
    <property type="project" value="InterPro"/>
</dbReference>
<evidence type="ECO:0000256" key="10">
    <source>
        <dbReference type="ARBA" id="ARBA00022989"/>
    </source>
</evidence>
<dbReference type="Pfam" id="PF00069">
    <property type="entry name" value="Pkinase"/>
    <property type="match status" value="1"/>
</dbReference>
<dbReference type="SMART" id="SM00220">
    <property type="entry name" value="S_TKc"/>
    <property type="match status" value="1"/>
</dbReference>
<dbReference type="PROSITE" id="PS00108">
    <property type="entry name" value="PROTEIN_KINASE_ST"/>
    <property type="match status" value="1"/>
</dbReference>
<evidence type="ECO:0000256" key="4">
    <source>
        <dbReference type="ARBA" id="ARBA00010217"/>
    </source>
</evidence>
<evidence type="ECO:0000256" key="7">
    <source>
        <dbReference type="ARBA" id="ARBA00022734"/>
    </source>
</evidence>
<dbReference type="FunFam" id="1.10.510.10:FF:000522">
    <property type="entry name" value="L-type lectin-domain containing receptor kinase IX.1"/>
    <property type="match status" value="1"/>
</dbReference>
<dbReference type="PANTHER" id="PTHR27007">
    <property type="match status" value="1"/>
</dbReference>
<comment type="similarity">
    <text evidence="3">In the N-terminal section; belongs to the leguminous lectin family.</text>
</comment>
<sequence length="650" mass="73036">MSLSRLIPASSLHCLISPCIVLFIFSHSFPSFASPLSFNITNFGHDVSNTITYEGDATASNGAIELINSSDSSNRMGWATYAKQVHLWDRERGTQADFSTHFSFTIGNVNPSTLAFFLAPAGYINPLNSDFPMPKSKNHIVAVKFENYPHSEQDPPMHLVKISENSISSDAYARWDDLHSGKKANVWISYNATTKNLSVFWTYEENPTIRGNSHLSCSIDLKDVLPEWVTIGFLSATSSKPEWHSIHSWDFHSNLESLVNCNKKRRLLAVYVVVSFLTLMHLVGIISWLVLVKRRRSKNDSHGDDTNSVSSISTDLERGALPKKFSYLELVAATGGFANDRRLGQGGSCEVYRGTLGALYRPVAVKRIFTESQHCQSLFINEVKIISRLIHRNLVQFIGWCHEQGEFLLVYKHMPNGSLDNHLFGNGEILPWNSRYKIALGLASALHYLHEEAENCVLHRDIKSANVLLDADFSTKLGDFGLAELVDPQLRVHSTGVVGTYGYLAPEYVNEGKASKASDVFSFGVVALEIACGRRTYQDGEFHVSLVRWIWQLYLEGDILKAVDERLSLTMSFNRDEMERLLIIGLWCTHPNYKERPKTEQVIKVLQLEAPLPELSPDMYDPFFQSIPPPQGQFVSFQPSITSSLNYGGR</sequence>
<feature type="domain" description="Protein kinase" evidence="14">
    <location>
        <begin position="337"/>
        <end position="624"/>
    </location>
</feature>
<keyword evidence="10 13" id="KW-1133">Transmembrane helix</keyword>
<organism evidence="15">
    <name type="scientific">Fagus sylvatica</name>
    <name type="common">Beechnut</name>
    <dbReference type="NCBI Taxonomy" id="28930"/>
    <lineage>
        <taxon>Eukaryota</taxon>
        <taxon>Viridiplantae</taxon>
        <taxon>Streptophyta</taxon>
        <taxon>Embryophyta</taxon>
        <taxon>Tracheophyta</taxon>
        <taxon>Spermatophyta</taxon>
        <taxon>Magnoliopsida</taxon>
        <taxon>eudicotyledons</taxon>
        <taxon>Gunneridae</taxon>
        <taxon>Pentapetalae</taxon>
        <taxon>rosids</taxon>
        <taxon>fabids</taxon>
        <taxon>Fagales</taxon>
        <taxon>Fagaceae</taxon>
        <taxon>Fagus</taxon>
    </lineage>
</organism>
<dbReference type="InterPro" id="IPR000719">
    <property type="entry name" value="Prot_kinase_dom"/>
</dbReference>
<dbReference type="InterPro" id="IPR008271">
    <property type="entry name" value="Ser/Thr_kinase_AS"/>
</dbReference>
<evidence type="ECO:0000256" key="6">
    <source>
        <dbReference type="ARBA" id="ARBA00022729"/>
    </source>
</evidence>
<dbReference type="InterPro" id="IPR013320">
    <property type="entry name" value="ConA-like_dom_sf"/>
</dbReference>
<evidence type="ECO:0000256" key="5">
    <source>
        <dbReference type="ARBA" id="ARBA00022692"/>
    </source>
</evidence>
<dbReference type="EMBL" id="OIVN01000513">
    <property type="protein sequence ID" value="SPC81401.1"/>
    <property type="molecule type" value="Genomic_DNA"/>
</dbReference>